<dbReference type="Proteomes" id="UP001527925">
    <property type="component" value="Unassembled WGS sequence"/>
</dbReference>
<dbReference type="EMBL" id="JADGIZ020000007">
    <property type="protein sequence ID" value="KAL2918327.1"/>
    <property type="molecule type" value="Genomic_DNA"/>
</dbReference>
<organism evidence="2 3">
    <name type="scientific">Polyrhizophydium stewartii</name>
    <dbReference type="NCBI Taxonomy" id="2732419"/>
    <lineage>
        <taxon>Eukaryota</taxon>
        <taxon>Fungi</taxon>
        <taxon>Fungi incertae sedis</taxon>
        <taxon>Chytridiomycota</taxon>
        <taxon>Chytridiomycota incertae sedis</taxon>
        <taxon>Chytridiomycetes</taxon>
        <taxon>Rhizophydiales</taxon>
        <taxon>Rhizophydiales incertae sedis</taxon>
        <taxon>Polyrhizophydium</taxon>
    </lineage>
</organism>
<feature type="region of interest" description="Disordered" evidence="1">
    <location>
        <begin position="1"/>
        <end position="94"/>
    </location>
</feature>
<evidence type="ECO:0000256" key="1">
    <source>
        <dbReference type="SAM" id="MobiDB-lite"/>
    </source>
</evidence>
<proteinExistence type="predicted"/>
<evidence type="ECO:0000313" key="2">
    <source>
        <dbReference type="EMBL" id="KAL2918327.1"/>
    </source>
</evidence>
<feature type="region of interest" description="Disordered" evidence="1">
    <location>
        <begin position="193"/>
        <end position="213"/>
    </location>
</feature>
<gene>
    <name evidence="2" type="ORF">HK105_202254</name>
</gene>
<keyword evidence="3" id="KW-1185">Reference proteome</keyword>
<sequence length="514" mass="55122">MAQSKRASLAPGAPANPRPSLVPSSPAAPGNGPRVHPSPRGETQQQQSKPKRVAVDLHTTASFGSGSNHSGGGPTSIPLKSPLPGGPPAFAPTPEQAAAAALRARVGSFGAADEARRKAKALVHHRWDMLRAHVMRGFFHSIMNRQTGVVPDDFISIVSNLWTQVLLHASSARLASDSTIDFVATTGARQRPSASTALVSSPAAPATAAGPRPALLGAQTNMTAAARKMSALPSGSQATGMISLTSATAVPASMSNGSVDPNASLLDTSHLGRGVGLDGLSLDNVPNCNIGRTLMLIAKGLHSPSKKDEADFFTLQVHLNRAWKLLLLGLTQAESFSRHVAMIALCRALPVIKETLVDNQTRFNIVSVLVNLVVSDERQENRIKAVYLLGQLGATLASVREYHQLMLTVFKELARKLLEIQYSERLASATNPNLTEIKVHLFHAIGKFTRVSQKKSHFIEDLVMYMIYHELSLTERMMVMREKTSLESSDPELFVVMATLSVLNNEVCDFALAR</sequence>
<evidence type="ECO:0000313" key="3">
    <source>
        <dbReference type="Proteomes" id="UP001527925"/>
    </source>
</evidence>
<reference evidence="2 3" key="1">
    <citation type="submission" date="2023-09" db="EMBL/GenBank/DDBJ databases">
        <title>Pangenome analysis of Batrachochytrium dendrobatidis and related Chytrids.</title>
        <authorList>
            <person name="Yacoub M.N."/>
            <person name="Stajich J.E."/>
            <person name="James T.Y."/>
        </authorList>
    </citation>
    <scope>NUCLEOTIDE SEQUENCE [LARGE SCALE GENOMIC DNA]</scope>
    <source>
        <strain evidence="2 3">JEL0888</strain>
    </source>
</reference>
<name>A0ABR4NFN9_9FUNG</name>
<comment type="caution">
    <text evidence="2">The sequence shown here is derived from an EMBL/GenBank/DDBJ whole genome shotgun (WGS) entry which is preliminary data.</text>
</comment>
<accession>A0ABR4NFN9</accession>
<protein>
    <submittedName>
        <fullName evidence="2">Uncharacterized protein</fullName>
    </submittedName>
</protein>